<dbReference type="EMBL" id="FMZZ01000013">
    <property type="protein sequence ID" value="SDD57003.1"/>
    <property type="molecule type" value="Genomic_DNA"/>
</dbReference>
<organism evidence="3 4">
    <name type="scientific">Actinokineospora iranica</name>
    <dbReference type="NCBI Taxonomy" id="1271860"/>
    <lineage>
        <taxon>Bacteria</taxon>
        <taxon>Bacillati</taxon>
        <taxon>Actinomycetota</taxon>
        <taxon>Actinomycetes</taxon>
        <taxon>Pseudonocardiales</taxon>
        <taxon>Pseudonocardiaceae</taxon>
        <taxon>Actinokineospora</taxon>
    </lineage>
</organism>
<reference evidence="4" key="1">
    <citation type="submission" date="2016-10" db="EMBL/GenBank/DDBJ databases">
        <authorList>
            <person name="Varghese N."/>
            <person name="Submissions S."/>
        </authorList>
    </citation>
    <scope>NUCLEOTIDE SEQUENCE [LARGE SCALE GENOMIC DNA]</scope>
    <source>
        <strain evidence="4">IBRC-M 10403</strain>
    </source>
</reference>
<dbReference type="OrthoDB" id="9795390at2"/>
<accession>A0A1G6VUB9</accession>
<protein>
    <submittedName>
        <fullName evidence="3">Ubiquinone biosynthesis protein</fullName>
    </submittedName>
</protein>
<evidence type="ECO:0000259" key="2">
    <source>
        <dbReference type="Pfam" id="PF03109"/>
    </source>
</evidence>
<evidence type="ECO:0000313" key="3">
    <source>
        <dbReference type="EMBL" id="SDD57003.1"/>
    </source>
</evidence>
<keyword evidence="3" id="KW-0830">Ubiquinone</keyword>
<feature type="domain" description="ABC1 atypical kinase-like" evidence="2">
    <location>
        <begin position="80"/>
        <end position="324"/>
    </location>
</feature>
<dbReference type="SUPFAM" id="SSF56112">
    <property type="entry name" value="Protein kinase-like (PK-like)"/>
    <property type="match status" value="1"/>
</dbReference>
<name>A0A1G6VUB9_9PSEU</name>
<dbReference type="STRING" id="1271860.SAMN05216174_11392"/>
<evidence type="ECO:0000313" key="4">
    <source>
        <dbReference type="Proteomes" id="UP000199501"/>
    </source>
</evidence>
<comment type="similarity">
    <text evidence="1">Belongs to the protein kinase superfamily. ADCK protein kinase family.</text>
</comment>
<dbReference type="AlphaFoldDB" id="A0A1G6VUB9"/>
<dbReference type="PANTHER" id="PTHR10566">
    <property type="entry name" value="CHAPERONE-ACTIVITY OF BC1 COMPLEX CABC1 -RELATED"/>
    <property type="match status" value="1"/>
</dbReference>
<dbReference type="PANTHER" id="PTHR10566:SF113">
    <property type="entry name" value="PROTEIN ACTIVITY OF BC1 COMPLEX KINASE 7, CHLOROPLASTIC"/>
    <property type="match status" value="1"/>
</dbReference>
<dbReference type="Pfam" id="PF03109">
    <property type="entry name" value="ABC1"/>
    <property type="match status" value="1"/>
</dbReference>
<dbReference type="Proteomes" id="UP000199501">
    <property type="component" value="Unassembled WGS sequence"/>
</dbReference>
<dbReference type="InterPro" id="IPR004147">
    <property type="entry name" value="ABC1_dom"/>
</dbReference>
<proteinExistence type="inferred from homology"/>
<keyword evidence="4" id="KW-1185">Reference proteome</keyword>
<dbReference type="RefSeq" id="WP_091454950.1">
    <property type="nucleotide sequence ID" value="NZ_FMZZ01000013.1"/>
</dbReference>
<dbReference type="InterPro" id="IPR050154">
    <property type="entry name" value="UbiB_kinase"/>
</dbReference>
<dbReference type="CDD" id="cd05121">
    <property type="entry name" value="ABC1_ADCK3-like"/>
    <property type="match status" value="1"/>
</dbReference>
<evidence type="ECO:0000256" key="1">
    <source>
        <dbReference type="ARBA" id="ARBA00009670"/>
    </source>
</evidence>
<gene>
    <name evidence="3" type="ORF">SAMN05216174_11392</name>
</gene>
<sequence>MSRSRLRVLTGAVSHLLAAEARRAVSQRDSGDESSTLGQQRAREFRRTLERLGPFYIKVGQMLSTRPDVVSQDMIDELRKLHDRVSVAPFALFEPVLEAELGPRWERRFADVDIERPLGAASLAQVYAVTLADGRPAVIKVQRPDIGTLVRSDMALLRRLVKLAGNRSPRFTAVVDLPAMLDIVFDAMRAELDFTVEAQNMATARAVTSEFKYLHIPDVLQATPRVMIQSRAPGCSIRDADPATFTDDERVGIGRDLFAYAYRSYFVEKFFHADLHPGNIFVHPGEKASLIDWGMVGRIDRRTSMALMLMLMNLAMNDGTGIARAWIEFGHATAWADIPSFINDMQALAPKVTHASLAELDFGVTLTNLLKCSTKRGIRTNPTVALLGKSVANLEGSIRHLTPELGITETFKDEVAGLMAKLACEFTSEQQLARVALDTAFLGDSLVEQSRTVLKDAANRQLTVQIGRPAAGGKGRALHISALALAAFAVWRSRHHNPP</sequence>
<dbReference type="Gene3D" id="3.90.1200.10">
    <property type="match status" value="1"/>
</dbReference>
<dbReference type="InterPro" id="IPR011009">
    <property type="entry name" value="Kinase-like_dom_sf"/>
</dbReference>